<evidence type="ECO:0000313" key="2">
    <source>
        <dbReference type="Proteomes" id="UP000187209"/>
    </source>
</evidence>
<reference evidence="1 2" key="1">
    <citation type="submission" date="2016-11" db="EMBL/GenBank/DDBJ databases">
        <title>The macronuclear genome of Stentor coeruleus: a giant cell with tiny introns.</title>
        <authorList>
            <person name="Slabodnick M."/>
            <person name="Ruby J.G."/>
            <person name="Reiff S.B."/>
            <person name="Swart E.C."/>
            <person name="Gosai S."/>
            <person name="Prabakaran S."/>
            <person name="Witkowska E."/>
            <person name="Larue G.E."/>
            <person name="Fisher S."/>
            <person name="Freeman R.M."/>
            <person name="Gunawardena J."/>
            <person name="Chu W."/>
            <person name="Stover N.A."/>
            <person name="Gregory B.D."/>
            <person name="Nowacki M."/>
            <person name="Derisi J."/>
            <person name="Roy S.W."/>
            <person name="Marshall W.F."/>
            <person name="Sood P."/>
        </authorList>
    </citation>
    <scope>NUCLEOTIDE SEQUENCE [LARGE SCALE GENOMIC DNA]</scope>
    <source>
        <strain evidence="1">WM001</strain>
    </source>
</reference>
<sequence length="261" mass="30233">MECVFYPVSITLPEDFAEQLLELEMQVDKNCEIDTIKALVDLYSNAIEYYENTKDTKYHAYKKRLHSLLLREDVQKVLNATVKSVQRKPLSGLNVNNLKTTDSQTDIKNPFETENSIDFPILANNKDTQEFRSRALTNIKSQESELENRVKARKSLKTSAVSIKVNEDKFIGRNSYEDALVDIMGKYITDKITRVQQIKSTYEKQIEEIKEMGSSPIILEIVKQMETSMQNEIDEVCKNIEEQKSKEIARVRDVNRCSEFL</sequence>
<comment type="caution">
    <text evidence="1">The sequence shown here is derived from an EMBL/GenBank/DDBJ whole genome shotgun (WGS) entry which is preliminary data.</text>
</comment>
<organism evidence="1 2">
    <name type="scientific">Stentor coeruleus</name>
    <dbReference type="NCBI Taxonomy" id="5963"/>
    <lineage>
        <taxon>Eukaryota</taxon>
        <taxon>Sar</taxon>
        <taxon>Alveolata</taxon>
        <taxon>Ciliophora</taxon>
        <taxon>Postciliodesmatophora</taxon>
        <taxon>Heterotrichea</taxon>
        <taxon>Heterotrichida</taxon>
        <taxon>Stentoridae</taxon>
        <taxon>Stentor</taxon>
    </lineage>
</organism>
<evidence type="ECO:0000313" key="1">
    <source>
        <dbReference type="EMBL" id="OMJ84710.1"/>
    </source>
</evidence>
<dbReference type="AlphaFoldDB" id="A0A1R2C6W0"/>
<gene>
    <name evidence="1" type="ORF">SteCoe_14099</name>
</gene>
<protein>
    <submittedName>
        <fullName evidence="1">Uncharacterized protein</fullName>
    </submittedName>
</protein>
<keyword evidence="2" id="KW-1185">Reference proteome</keyword>
<name>A0A1R2C6W0_9CILI</name>
<accession>A0A1R2C6W0</accession>
<dbReference type="OrthoDB" id="313559at2759"/>
<dbReference type="Proteomes" id="UP000187209">
    <property type="component" value="Unassembled WGS sequence"/>
</dbReference>
<dbReference type="EMBL" id="MPUH01000260">
    <property type="protein sequence ID" value="OMJ84710.1"/>
    <property type="molecule type" value="Genomic_DNA"/>
</dbReference>
<proteinExistence type="predicted"/>